<comment type="caution">
    <text evidence="2">The sequence shown here is derived from an EMBL/GenBank/DDBJ whole genome shotgun (WGS) entry which is preliminary data.</text>
</comment>
<organism evidence="2 3">
    <name type="scientific">Ammonifex thiophilus</name>
    <dbReference type="NCBI Taxonomy" id="444093"/>
    <lineage>
        <taxon>Bacteria</taxon>
        <taxon>Bacillati</taxon>
        <taxon>Bacillota</taxon>
        <taxon>Clostridia</taxon>
        <taxon>Thermoanaerobacterales</taxon>
        <taxon>Thermoanaerobacteraceae</taxon>
        <taxon>Ammonifex</taxon>
    </lineage>
</organism>
<protein>
    <submittedName>
        <fullName evidence="2">Uncharacterized protein</fullName>
    </submittedName>
</protein>
<keyword evidence="3" id="KW-1185">Reference proteome</keyword>
<dbReference type="Proteomes" id="UP000256329">
    <property type="component" value="Unassembled WGS sequence"/>
</dbReference>
<gene>
    <name evidence="2" type="ORF">DXX99_07910</name>
</gene>
<proteinExistence type="predicted"/>
<name>A0A3D8P429_9THEO</name>
<evidence type="ECO:0000256" key="1">
    <source>
        <dbReference type="SAM" id="MobiDB-lite"/>
    </source>
</evidence>
<dbReference type="AlphaFoldDB" id="A0A3D8P429"/>
<dbReference type="EMBL" id="QSLN01000011">
    <property type="protein sequence ID" value="RDV82329.1"/>
    <property type="molecule type" value="Genomic_DNA"/>
</dbReference>
<evidence type="ECO:0000313" key="3">
    <source>
        <dbReference type="Proteomes" id="UP000256329"/>
    </source>
</evidence>
<reference evidence="2 3" key="1">
    <citation type="submission" date="2018-08" db="EMBL/GenBank/DDBJ databases">
        <title>Form III RuBisCO-mediated autotrophy in Thermodesulfobium bacteria.</title>
        <authorList>
            <person name="Toshchakov S.V."/>
            <person name="Kublanov I.V."/>
            <person name="Frolov E."/>
            <person name="Bonch-Osmolovskaya E.A."/>
            <person name="Tourova T.P."/>
            <person name="Chernych N.A."/>
            <person name="Lebedinsky A.V."/>
        </authorList>
    </citation>
    <scope>NUCLEOTIDE SEQUENCE [LARGE SCALE GENOMIC DNA]</scope>
    <source>
        <strain evidence="2 3">SR</strain>
    </source>
</reference>
<feature type="region of interest" description="Disordered" evidence="1">
    <location>
        <begin position="30"/>
        <end position="60"/>
    </location>
</feature>
<accession>A0A3D8P429</accession>
<sequence length="60" mass="6700">MHKATLLGVTIFQRLPQVYQTFLNQTSLIQKEEKTRPRGRTARTGQGPGGRPVFEPAGFS</sequence>
<evidence type="ECO:0000313" key="2">
    <source>
        <dbReference type="EMBL" id="RDV82329.1"/>
    </source>
</evidence>